<dbReference type="InterPro" id="IPR001839">
    <property type="entry name" value="TGF-b_C"/>
</dbReference>
<keyword evidence="5" id="KW-1015">Disulfide bond</keyword>
<keyword evidence="3" id="KW-0964">Secreted</keyword>
<dbReference type="SMART" id="SM00204">
    <property type="entry name" value="TGFB"/>
    <property type="match status" value="1"/>
</dbReference>
<evidence type="ECO:0000256" key="7">
    <source>
        <dbReference type="SAM" id="SignalP"/>
    </source>
</evidence>
<evidence type="ECO:0000256" key="2">
    <source>
        <dbReference type="ARBA" id="ARBA00006656"/>
    </source>
</evidence>
<dbReference type="PROSITE" id="PS51362">
    <property type="entry name" value="TGF_BETA_2"/>
    <property type="match status" value="1"/>
</dbReference>
<dbReference type="SUPFAM" id="SSF57501">
    <property type="entry name" value="Cystine-knot cytokines"/>
    <property type="match status" value="1"/>
</dbReference>
<dbReference type="CDD" id="cd13751">
    <property type="entry name" value="TGF_beta_GDF8_like"/>
    <property type="match status" value="1"/>
</dbReference>
<proteinExistence type="inferred from homology"/>
<protein>
    <submittedName>
        <fullName evidence="10">Growth/differentiation factor 8-like</fullName>
    </submittedName>
</protein>
<comment type="similarity">
    <text evidence="2 6">Belongs to the TGF-beta family.</text>
</comment>
<name>A0ABM0MXJ4_SACKO</name>
<dbReference type="InterPro" id="IPR017948">
    <property type="entry name" value="TGFb_CS"/>
</dbReference>
<dbReference type="PANTHER" id="PTHR11848">
    <property type="entry name" value="TGF-BETA FAMILY"/>
    <property type="match status" value="1"/>
</dbReference>
<feature type="signal peptide" evidence="7">
    <location>
        <begin position="1"/>
        <end position="20"/>
    </location>
</feature>
<feature type="chain" id="PRO_5045784743" evidence="7">
    <location>
        <begin position="21"/>
        <end position="374"/>
    </location>
</feature>
<evidence type="ECO:0000259" key="8">
    <source>
        <dbReference type="PROSITE" id="PS51362"/>
    </source>
</evidence>
<dbReference type="Gene3D" id="2.60.120.970">
    <property type="match status" value="1"/>
</dbReference>
<dbReference type="InterPro" id="IPR029034">
    <property type="entry name" value="Cystine-knot_cytokine"/>
</dbReference>
<dbReference type="Pfam" id="PF00019">
    <property type="entry name" value="TGF_beta"/>
    <property type="match status" value="1"/>
</dbReference>
<reference evidence="10" key="1">
    <citation type="submission" date="2025-08" db="UniProtKB">
        <authorList>
            <consortium name="RefSeq"/>
        </authorList>
    </citation>
    <scope>IDENTIFICATION</scope>
    <source>
        <tissue evidence="10">Testes</tissue>
    </source>
</reference>
<dbReference type="Proteomes" id="UP000694865">
    <property type="component" value="Unplaced"/>
</dbReference>
<evidence type="ECO:0000313" key="10">
    <source>
        <dbReference type="RefSeq" id="XP_006824735.1"/>
    </source>
</evidence>
<gene>
    <name evidence="10" type="primary">LOC102804916</name>
</gene>
<feature type="domain" description="TGF-beta family profile" evidence="8">
    <location>
        <begin position="269"/>
        <end position="374"/>
    </location>
</feature>
<organism evidence="9 10">
    <name type="scientific">Saccoglossus kowalevskii</name>
    <name type="common">Acorn worm</name>
    <dbReference type="NCBI Taxonomy" id="10224"/>
    <lineage>
        <taxon>Eukaryota</taxon>
        <taxon>Metazoa</taxon>
        <taxon>Hemichordata</taxon>
        <taxon>Enteropneusta</taxon>
        <taxon>Harrimaniidae</taxon>
        <taxon>Saccoglossus</taxon>
    </lineage>
</organism>
<dbReference type="InterPro" id="IPR001111">
    <property type="entry name" value="TGF-b_propeptide"/>
</dbReference>
<dbReference type="PANTHER" id="PTHR11848:SF262">
    <property type="entry name" value="LD29161P"/>
    <property type="match status" value="1"/>
</dbReference>
<evidence type="ECO:0000313" key="9">
    <source>
        <dbReference type="Proteomes" id="UP000694865"/>
    </source>
</evidence>
<dbReference type="Gene3D" id="2.10.90.10">
    <property type="entry name" value="Cystine-knot cytokines"/>
    <property type="match status" value="1"/>
</dbReference>
<keyword evidence="9" id="KW-1185">Reference proteome</keyword>
<sequence length="374" mass="42647">MRLFVAFLWLAIFFADVCRAGMTWAENVEQGSSDSEFWATSETSVSENLDTDVALMTTSPTRTHEATKRLQYIKDLLLKKLGMKQPPALNVPMSIPSNLQDVLLSETQNDHPAEKLDEPGHFFAETKKVISIARTRPNTSDCCFFKFTPEVRQNKIASAYLWVYVQPSKTIQDTAALLRIYGWRQQTENSAMPKYLLNETKIDTRRRSGWIYFNIKNTVQHWLGEPSTNRGIEIVSPNTMDLVVTGPIETGNNQLPYLEIQTSQRGHIRSKRSAVQDCPKNGEVEQCCRHPLEVNFKNDGMEYVAAPKTYDAYYCTGECNIRSNAYSLLLSLRGIEQCCNPLQREAITIIYYTDSYTLKKARINDMVVNKCECS</sequence>
<keyword evidence="4 6" id="KW-0339">Growth factor</keyword>
<evidence type="ECO:0000256" key="3">
    <source>
        <dbReference type="ARBA" id="ARBA00022525"/>
    </source>
</evidence>
<dbReference type="InterPro" id="IPR015615">
    <property type="entry name" value="TGF-beta-rel"/>
</dbReference>
<evidence type="ECO:0000256" key="5">
    <source>
        <dbReference type="ARBA" id="ARBA00023157"/>
    </source>
</evidence>
<evidence type="ECO:0000256" key="1">
    <source>
        <dbReference type="ARBA" id="ARBA00004613"/>
    </source>
</evidence>
<accession>A0ABM0MXJ4</accession>
<dbReference type="Pfam" id="PF00688">
    <property type="entry name" value="TGFb_propeptide"/>
    <property type="match status" value="1"/>
</dbReference>
<dbReference type="GeneID" id="102804916"/>
<comment type="subcellular location">
    <subcellularLocation>
        <location evidence="1">Secreted</location>
    </subcellularLocation>
</comment>
<dbReference type="PROSITE" id="PS00250">
    <property type="entry name" value="TGF_BETA_1"/>
    <property type="match status" value="1"/>
</dbReference>
<dbReference type="RefSeq" id="XP_006824735.1">
    <property type="nucleotide sequence ID" value="XM_006824672.1"/>
</dbReference>
<evidence type="ECO:0000256" key="4">
    <source>
        <dbReference type="ARBA" id="ARBA00023030"/>
    </source>
</evidence>
<evidence type="ECO:0000256" key="6">
    <source>
        <dbReference type="RuleBase" id="RU000354"/>
    </source>
</evidence>
<keyword evidence="7" id="KW-0732">Signal</keyword>